<dbReference type="Gene3D" id="1.10.8.60">
    <property type="match status" value="1"/>
</dbReference>
<keyword evidence="4" id="KW-0143">Chaperone</keyword>
<dbReference type="Proteomes" id="UP000466864">
    <property type="component" value="Unassembled WGS sequence"/>
</dbReference>
<dbReference type="EMBL" id="VUMV01000010">
    <property type="protein sequence ID" value="MST82925.1"/>
    <property type="molecule type" value="Genomic_DNA"/>
</dbReference>
<keyword evidence="2" id="KW-0862">Zinc</keyword>
<evidence type="ECO:0000256" key="5">
    <source>
        <dbReference type="SAM" id="MobiDB-lite"/>
    </source>
</evidence>
<dbReference type="GO" id="GO:0051082">
    <property type="term" value="F:unfolded protein binding"/>
    <property type="evidence" value="ECO:0007669"/>
    <property type="project" value="InterPro"/>
</dbReference>
<keyword evidence="1" id="KW-0547">Nucleotide-binding</keyword>
<dbReference type="GO" id="GO:0016887">
    <property type="term" value="F:ATP hydrolysis activity"/>
    <property type="evidence" value="ECO:0007669"/>
    <property type="project" value="InterPro"/>
</dbReference>
<keyword evidence="8" id="KW-0645">Protease</keyword>
<dbReference type="PANTHER" id="PTHR48102:SF7">
    <property type="entry name" value="ATP-DEPENDENT CLP PROTEASE ATP-BINDING SUBUNIT CLPX-LIKE, MITOCHONDRIAL"/>
    <property type="match status" value="1"/>
</dbReference>
<evidence type="ECO:0000313" key="9">
    <source>
        <dbReference type="Proteomes" id="UP000466864"/>
    </source>
</evidence>
<evidence type="ECO:0000256" key="1">
    <source>
        <dbReference type="ARBA" id="ARBA00022741"/>
    </source>
</evidence>
<dbReference type="CDD" id="cd19497">
    <property type="entry name" value="RecA-like_ClpX"/>
    <property type="match status" value="1"/>
</dbReference>
<feature type="domain" description="AAA+ ATPase" evidence="6">
    <location>
        <begin position="208"/>
        <end position="369"/>
    </location>
</feature>
<dbReference type="GO" id="GO:0051301">
    <property type="term" value="P:cell division"/>
    <property type="evidence" value="ECO:0007669"/>
    <property type="project" value="TreeGrafter"/>
</dbReference>
<dbReference type="Gene3D" id="3.40.50.300">
    <property type="entry name" value="P-loop containing nucleotide triphosphate hydrolases"/>
    <property type="match status" value="1"/>
</dbReference>
<evidence type="ECO:0000256" key="3">
    <source>
        <dbReference type="ARBA" id="ARBA00022840"/>
    </source>
</evidence>
<dbReference type="NCBIfam" id="NF003745">
    <property type="entry name" value="PRK05342.1"/>
    <property type="match status" value="1"/>
</dbReference>
<dbReference type="InterPro" id="IPR003593">
    <property type="entry name" value="AAA+_ATPase"/>
</dbReference>
<feature type="domain" description="Clp ATPase C-terminal" evidence="7">
    <location>
        <begin position="410"/>
        <end position="505"/>
    </location>
</feature>
<dbReference type="RefSeq" id="WP_154458824.1">
    <property type="nucleotide sequence ID" value="NZ_VUMV01000010.1"/>
</dbReference>
<evidence type="ECO:0000259" key="7">
    <source>
        <dbReference type="SMART" id="SM01086"/>
    </source>
</evidence>
<dbReference type="PANTHER" id="PTHR48102">
    <property type="entry name" value="ATP-DEPENDENT CLP PROTEASE ATP-BINDING SUBUNIT CLPX-LIKE, MITOCHONDRIAL-RELATED"/>
    <property type="match status" value="1"/>
</dbReference>
<keyword evidence="3 8" id="KW-0067">ATP-binding</keyword>
<dbReference type="InterPro" id="IPR019489">
    <property type="entry name" value="Clp_ATPase_C"/>
</dbReference>
<dbReference type="InterPro" id="IPR003959">
    <property type="entry name" value="ATPase_AAA_core"/>
</dbReference>
<dbReference type="GO" id="GO:0005524">
    <property type="term" value="F:ATP binding"/>
    <property type="evidence" value="ECO:0007669"/>
    <property type="project" value="UniProtKB-KW"/>
</dbReference>
<keyword evidence="9" id="KW-1185">Reference proteome</keyword>
<keyword evidence="8" id="KW-0378">Hydrolase</keyword>
<evidence type="ECO:0000259" key="6">
    <source>
        <dbReference type="SMART" id="SM00382"/>
    </source>
</evidence>
<dbReference type="InterPro" id="IPR027417">
    <property type="entry name" value="P-loop_NTPase"/>
</dbReference>
<dbReference type="InterPro" id="IPR050052">
    <property type="entry name" value="ATP-dep_Clp_protease_ClpX"/>
</dbReference>
<dbReference type="Pfam" id="PF07724">
    <property type="entry name" value="AAA_2"/>
    <property type="match status" value="1"/>
</dbReference>
<organism evidence="8 9">
    <name type="scientific">Bilifractor porci</name>
    <dbReference type="NCBI Taxonomy" id="2606636"/>
    <lineage>
        <taxon>Bacteria</taxon>
        <taxon>Bacillati</taxon>
        <taxon>Bacillota</taxon>
        <taxon>Clostridia</taxon>
        <taxon>Lachnospirales</taxon>
        <taxon>Lachnospiraceae</taxon>
        <taxon>Bilifractor</taxon>
    </lineage>
</organism>
<feature type="region of interest" description="Disordered" evidence="5">
    <location>
        <begin position="130"/>
        <end position="153"/>
    </location>
</feature>
<evidence type="ECO:0000313" key="8">
    <source>
        <dbReference type="EMBL" id="MST82925.1"/>
    </source>
</evidence>
<dbReference type="GO" id="GO:0051603">
    <property type="term" value="P:proteolysis involved in protein catabolic process"/>
    <property type="evidence" value="ECO:0007669"/>
    <property type="project" value="TreeGrafter"/>
</dbReference>
<dbReference type="FunFam" id="1.10.8.60:FF:000002">
    <property type="entry name" value="ATP-dependent Clp protease ATP-binding subunit ClpX"/>
    <property type="match status" value="1"/>
</dbReference>
<dbReference type="InterPro" id="IPR004487">
    <property type="entry name" value="Clp_protease_ATP-bd_su_ClpX"/>
</dbReference>
<sequence length="517" mass="57855">MTDNDYIDGDYREVTEEEKEEESTEGGRMESGETADEDSSGESRDNSKQDRDAEDEEKTRQKERFCMMCRRPESKTGRLIEMPGGMCICRDCMQKGMDSVQNSMQSGNLQNLLQNMPGNIQMIDLSSLGLGVPQNRRKKKEETEKSSAPKKKMTMKDIPAPHLIKAKLDEYVIGQEHAKKVMAVGVYNHYKRILQDPEEEKKDGVEIQKSNMLMIGPTGSGKTYLVQTLAKLLDVPLALTDATSLTEAGYIGDDIESVVSKLLAAADNDVERAEHGIIFIDEIDKIAKKRNTNQRDVSGEAVQQGLLKLLEGSEIEVPVGATSKNAMVPLETVNTKNILFICGGAFPNLEDIIRERLTKSASMGFQAELRDAADKDPDILQKVTMDDLREFGMIPEFLGRLPVVFALQSLTEDMLVKILKEPKNAILRQYQKLMELDEVKLTFEDDALHAIAKKALEKDTGARALRSIIEDFMLDIMYEIPKDPDIGEVVITKEYVEHTGGPRIIMRSENVPQKSGD</sequence>
<evidence type="ECO:0000256" key="4">
    <source>
        <dbReference type="ARBA" id="ARBA00023186"/>
    </source>
</evidence>
<dbReference type="GO" id="GO:0046983">
    <property type="term" value="F:protein dimerization activity"/>
    <property type="evidence" value="ECO:0007669"/>
    <property type="project" value="InterPro"/>
</dbReference>
<reference evidence="8 9" key="1">
    <citation type="submission" date="2019-08" db="EMBL/GenBank/DDBJ databases">
        <title>In-depth cultivation of the pig gut microbiome towards novel bacterial diversity and tailored functional studies.</title>
        <authorList>
            <person name="Wylensek D."/>
            <person name="Hitch T.C.A."/>
            <person name="Clavel T."/>
        </authorList>
    </citation>
    <scope>NUCLEOTIDE SEQUENCE [LARGE SCALE GENOMIC DNA]</scope>
    <source>
        <strain evidence="8 9">Oil+RF-744-WCA-WT-13</strain>
    </source>
</reference>
<dbReference type="GO" id="GO:0008233">
    <property type="term" value="F:peptidase activity"/>
    <property type="evidence" value="ECO:0007669"/>
    <property type="project" value="UniProtKB-KW"/>
</dbReference>
<dbReference type="GO" id="GO:0009376">
    <property type="term" value="C:HslUV protease complex"/>
    <property type="evidence" value="ECO:0007669"/>
    <property type="project" value="TreeGrafter"/>
</dbReference>
<dbReference type="GO" id="GO:0008270">
    <property type="term" value="F:zinc ion binding"/>
    <property type="evidence" value="ECO:0007669"/>
    <property type="project" value="InterPro"/>
</dbReference>
<feature type="compositionally biased region" description="Basic and acidic residues" evidence="5">
    <location>
        <begin position="41"/>
        <end position="60"/>
    </location>
</feature>
<dbReference type="Pfam" id="PF10431">
    <property type="entry name" value="ClpB_D2-small"/>
    <property type="match status" value="1"/>
</dbReference>
<accession>A0A7X2PA68</accession>
<dbReference type="AlphaFoldDB" id="A0A7X2PA68"/>
<feature type="region of interest" description="Disordered" evidence="5">
    <location>
        <begin position="1"/>
        <end position="60"/>
    </location>
</feature>
<protein>
    <submittedName>
        <fullName evidence="8">ATP-dependent Clp protease ATP-binding subunit ClpX</fullName>
    </submittedName>
</protein>
<dbReference type="SMART" id="SM00382">
    <property type="entry name" value="AAA"/>
    <property type="match status" value="1"/>
</dbReference>
<dbReference type="GO" id="GO:0140662">
    <property type="term" value="F:ATP-dependent protein folding chaperone"/>
    <property type="evidence" value="ECO:0007669"/>
    <property type="project" value="InterPro"/>
</dbReference>
<evidence type="ECO:0000256" key="2">
    <source>
        <dbReference type="ARBA" id="ARBA00022833"/>
    </source>
</evidence>
<dbReference type="SUPFAM" id="SSF52540">
    <property type="entry name" value="P-loop containing nucleoside triphosphate hydrolases"/>
    <property type="match status" value="1"/>
</dbReference>
<comment type="caution">
    <text evidence="8">The sequence shown here is derived from an EMBL/GenBank/DDBJ whole genome shotgun (WGS) entry which is preliminary data.</text>
</comment>
<name>A0A7X2PA68_9FIRM</name>
<feature type="compositionally biased region" description="Acidic residues" evidence="5">
    <location>
        <begin position="15"/>
        <end position="24"/>
    </location>
</feature>
<proteinExistence type="predicted"/>
<dbReference type="NCBIfam" id="TIGR00382">
    <property type="entry name" value="clpX"/>
    <property type="match status" value="1"/>
</dbReference>
<gene>
    <name evidence="8" type="primary">clpX</name>
    <name evidence="8" type="ORF">FYJ60_11495</name>
</gene>
<dbReference type="SMART" id="SM01086">
    <property type="entry name" value="ClpB_D2-small"/>
    <property type="match status" value="1"/>
</dbReference>